<feature type="domain" description="Beta-lactamase-related" evidence="4">
    <location>
        <begin position="28"/>
        <end position="340"/>
    </location>
</feature>
<dbReference type="InterPro" id="IPR001466">
    <property type="entry name" value="Beta-lactam-related"/>
</dbReference>
<feature type="chain" id="PRO_5009242336" evidence="3">
    <location>
        <begin position="22"/>
        <end position="445"/>
    </location>
</feature>
<dbReference type="Pfam" id="PF11954">
    <property type="entry name" value="DUF3471"/>
    <property type="match status" value="1"/>
</dbReference>
<keyword evidence="7" id="KW-1185">Reference proteome</keyword>
<evidence type="ECO:0000256" key="3">
    <source>
        <dbReference type="SAM" id="SignalP"/>
    </source>
</evidence>
<reference evidence="7" key="1">
    <citation type="submission" date="2016-10" db="EMBL/GenBank/DDBJ databases">
        <authorList>
            <person name="Varghese N."/>
            <person name="Submissions S."/>
        </authorList>
    </citation>
    <scope>NUCLEOTIDE SEQUENCE [LARGE SCALE GENOMIC DNA]</scope>
    <source>
        <strain evidence="7">GAS232</strain>
    </source>
</reference>
<dbReference type="SUPFAM" id="SSF56601">
    <property type="entry name" value="beta-lactamase/transpeptidase-like"/>
    <property type="match status" value="1"/>
</dbReference>
<feature type="domain" description="Peptidase S12 Pab87-related C-terminal" evidence="5">
    <location>
        <begin position="356"/>
        <end position="434"/>
    </location>
</feature>
<dbReference type="PANTHER" id="PTHR46825:SF11">
    <property type="entry name" value="PENICILLIN-BINDING PROTEIN 4"/>
    <property type="match status" value="1"/>
</dbReference>
<evidence type="ECO:0000259" key="4">
    <source>
        <dbReference type="Pfam" id="PF00144"/>
    </source>
</evidence>
<dbReference type="EMBL" id="LT629690">
    <property type="protein sequence ID" value="SDF91651.1"/>
    <property type="molecule type" value="Genomic_DNA"/>
</dbReference>
<dbReference type="PANTHER" id="PTHR46825">
    <property type="entry name" value="D-ALANYL-D-ALANINE-CARBOXYPEPTIDASE/ENDOPEPTIDASE AMPH"/>
    <property type="match status" value="1"/>
</dbReference>
<accession>A0A1G7PZK4</accession>
<organism evidence="6 7">
    <name type="scientific">Terriglobus roseus</name>
    <dbReference type="NCBI Taxonomy" id="392734"/>
    <lineage>
        <taxon>Bacteria</taxon>
        <taxon>Pseudomonadati</taxon>
        <taxon>Acidobacteriota</taxon>
        <taxon>Terriglobia</taxon>
        <taxon>Terriglobales</taxon>
        <taxon>Acidobacteriaceae</taxon>
        <taxon>Terriglobus</taxon>
    </lineage>
</organism>
<dbReference type="InterPro" id="IPR021860">
    <property type="entry name" value="Peptidase_S12_Pab87-rel_C"/>
</dbReference>
<protein>
    <submittedName>
        <fullName evidence="6">CubicO group peptidase, beta-lactamase class C family</fullName>
    </submittedName>
</protein>
<evidence type="ECO:0000259" key="5">
    <source>
        <dbReference type="Pfam" id="PF11954"/>
    </source>
</evidence>
<sequence>MFSACCVALCFLPLLALSQTAQQSSRMQQIVEGYVHENHFMGVVLVAEGDRVLLQKAYGDADLEWQTPHTLDGRFRIGSLTKQFTAASILLLMQQGRVHLDDPIRTYYPEAPAAWDQVTIRRLLNHTAGVPNFTSLPDYSSTQRLPVTPQQLIARFRDKPLDFTPGSKMKYSNSGYALLGWVIEKASGMPYREYLQKSIFTPLNMTETGYDNPATIVPKRVHGYALQDGKFSNADFIDMSLPYAAGGFYSTAGDLLKWELGLYGGKVLSAESLNMMLTPEPKQTYAFGISEHTVAGHKRYDHDGGVDGFNADMIYYPEKQLSVIALTNVEGIIADRVADALGRFVMGENVILPFERKEVSIAPSTLNEYAGTYTEADGTQDGITVEDGHLVLTSGARKRPPLSAESETRFFSRTMDLQVEFQREAGKASSLTITLGGNQTTATRH</sequence>
<evidence type="ECO:0000313" key="7">
    <source>
        <dbReference type="Proteomes" id="UP000182427"/>
    </source>
</evidence>
<dbReference type="GO" id="GO:0016020">
    <property type="term" value="C:membrane"/>
    <property type="evidence" value="ECO:0007669"/>
    <property type="project" value="UniProtKB-SubCell"/>
</dbReference>
<dbReference type="InterPro" id="IPR050491">
    <property type="entry name" value="AmpC-like"/>
</dbReference>
<name>A0A1G7PZK4_9BACT</name>
<evidence type="ECO:0000256" key="2">
    <source>
        <dbReference type="ARBA" id="ARBA00023136"/>
    </source>
</evidence>
<feature type="signal peptide" evidence="3">
    <location>
        <begin position="1"/>
        <end position="21"/>
    </location>
</feature>
<dbReference type="AlphaFoldDB" id="A0A1G7PZK4"/>
<dbReference type="Pfam" id="PF00144">
    <property type="entry name" value="Beta-lactamase"/>
    <property type="match status" value="1"/>
</dbReference>
<keyword evidence="3" id="KW-0732">Signal</keyword>
<proteinExistence type="predicted"/>
<evidence type="ECO:0000313" key="6">
    <source>
        <dbReference type="EMBL" id="SDF91651.1"/>
    </source>
</evidence>
<keyword evidence="2" id="KW-0472">Membrane</keyword>
<comment type="subcellular location">
    <subcellularLocation>
        <location evidence="1">Membrane</location>
    </subcellularLocation>
</comment>
<dbReference type="Proteomes" id="UP000182427">
    <property type="component" value="Chromosome I"/>
</dbReference>
<dbReference type="Gene3D" id="3.40.710.10">
    <property type="entry name" value="DD-peptidase/beta-lactamase superfamily"/>
    <property type="match status" value="1"/>
</dbReference>
<evidence type="ECO:0000256" key="1">
    <source>
        <dbReference type="ARBA" id="ARBA00004370"/>
    </source>
</evidence>
<dbReference type="InterPro" id="IPR012338">
    <property type="entry name" value="Beta-lactam/transpept-like"/>
</dbReference>
<gene>
    <name evidence="6" type="ORF">SAMN05444167_3685</name>
</gene>